<organism evidence="2 3">
    <name type="scientific">Lentzea albida</name>
    <dbReference type="NCBI Taxonomy" id="65499"/>
    <lineage>
        <taxon>Bacteria</taxon>
        <taxon>Bacillati</taxon>
        <taxon>Actinomycetota</taxon>
        <taxon>Actinomycetes</taxon>
        <taxon>Pseudonocardiales</taxon>
        <taxon>Pseudonocardiaceae</taxon>
        <taxon>Lentzea</taxon>
    </lineage>
</organism>
<protein>
    <submittedName>
        <fullName evidence="2">Helix-turn-helix domain-containing protein</fullName>
    </submittedName>
</protein>
<evidence type="ECO:0000259" key="1">
    <source>
        <dbReference type="Pfam" id="PF19054"/>
    </source>
</evidence>
<gene>
    <name evidence="2" type="ORF">SAMN04488000_103182</name>
</gene>
<dbReference type="Proteomes" id="UP000199503">
    <property type="component" value="Unassembled WGS sequence"/>
</dbReference>
<name>A0A1H9GM16_9PSEU</name>
<dbReference type="OrthoDB" id="4285266at2"/>
<keyword evidence="3" id="KW-1185">Reference proteome</keyword>
<proteinExistence type="predicted"/>
<dbReference type="RefSeq" id="WP_089913177.1">
    <property type="nucleotide sequence ID" value="NZ_FOFV01000003.1"/>
</dbReference>
<dbReference type="GO" id="GO:0003677">
    <property type="term" value="F:DNA binding"/>
    <property type="evidence" value="ECO:0007669"/>
    <property type="project" value="InterPro"/>
</dbReference>
<evidence type="ECO:0000313" key="3">
    <source>
        <dbReference type="Proteomes" id="UP000199503"/>
    </source>
</evidence>
<dbReference type="Pfam" id="PF13560">
    <property type="entry name" value="HTH_31"/>
    <property type="match status" value="1"/>
</dbReference>
<dbReference type="Gene3D" id="1.10.260.40">
    <property type="entry name" value="lambda repressor-like DNA-binding domains"/>
    <property type="match status" value="1"/>
</dbReference>
<accession>A0A1H9GM16</accession>
<evidence type="ECO:0000313" key="2">
    <source>
        <dbReference type="EMBL" id="SEQ51053.1"/>
    </source>
</evidence>
<dbReference type="Pfam" id="PF19054">
    <property type="entry name" value="DUF5753"/>
    <property type="match status" value="1"/>
</dbReference>
<dbReference type="InterPro" id="IPR010982">
    <property type="entry name" value="Lambda_DNA-bd_dom_sf"/>
</dbReference>
<reference evidence="3" key="1">
    <citation type="submission" date="2016-10" db="EMBL/GenBank/DDBJ databases">
        <authorList>
            <person name="Varghese N."/>
            <person name="Submissions S."/>
        </authorList>
    </citation>
    <scope>NUCLEOTIDE SEQUENCE [LARGE SCALE GENOMIC DNA]</scope>
    <source>
        <strain evidence="3">DSM 44437</strain>
    </source>
</reference>
<dbReference type="AlphaFoldDB" id="A0A1H9GM16"/>
<dbReference type="SUPFAM" id="SSF47413">
    <property type="entry name" value="lambda repressor-like DNA-binding domains"/>
    <property type="match status" value="1"/>
</dbReference>
<dbReference type="InterPro" id="IPR043917">
    <property type="entry name" value="DUF5753"/>
</dbReference>
<sequence length="279" mass="30558">MPKDFRATTLERAIGRQLAGWRAERELSLTEAGQRVGFSSAKLSMMENAVQPSAPVDVMALGYVYKVPVVEWQAVVARAQHAERARKGAGHPVNFDPAADFANLVFEATVLRAFTLDLVPAVFQLPGYTDAVMQTDDPVRTARLAMVREAWATRLRDKDPLTVQAVFPEAVLRQVVGGPRVMKAQLLHLMEVSEHETVSVRVVPRGAGAYPAMGSPFTLLGFAHRQHDDVAYLETFVKGEYVEEPGMTEQCAQRFAGLREVALGEGESLELVAEAAAEL</sequence>
<dbReference type="EMBL" id="FOFV01000003">
    <property type="protein sequence ID" value="SEQ51053.1"/>
    <property type="molecule type" value="Genomic_DNA"/>
</dbReference>
<dbReference type="STRING" id="65499.SAMN04488000_103182"/>
<feature type="domain" description="DUF5753" evidence="1">
    <location>
        <begin position="99"/>
        <end position="273"/>
    </location>
</feature>